<feature type="region of interest" description="Disordered" evidence="1">
    <location>
        <begin position="1"/>
        <end position="33"/>
    </location>
</feature>
<dbReference type="Ensembl" id="ENSCAFT00000073812.2">
    <property type="protein sequence ID" value="ENSCAFP00000057500.1"/>
    <property type="gene ID" value="ENSCAFG00000044061.2"/>
</dbReference>
<evidence type="ECO:0000313" key="4">
    <source>
        <dbReference type="Proteomes" id="UP000002254"/>
    </source>
</evidence>
<feature type="compositionally biased region" description="Basic residues" evidence="1">
    <location>
        <begin position="1"/>
        <end position="10"/>
    </location>
</feature>
<evidence type="ECO:0000256" key="1">
    <source>
        <dbReference type="SAM" id="MobiDB-lite"/>
    </source>
</evidence>
<dbReference type="InterPro" id="IPR028118">
    <property type="entry name" value="Chibby_fam"/>
</dbReference>
<dbReference type="CDD" id="cd07429">
    <property type="entry name" value="Cby_like"/>
    <property type="match status" value="1"/>
</dbReference>
<dbReference type="PANTHER" id="PTHR21533">
    <property type="entry name" value="LEUCINE-RICH PROTEIN"/>
    <property type="match status" value="1"/>
</dbReference>
<feature type="region of interest" description="Disordered" evidence="1">
    <location>
        <begin position="47"/>
        <end position="71"/>
    </location>
</feature>
<reference evidence="3" key="3">
    <citation type="submission" date="2025-05" db="UniProtKB">
        <authorList>
            <consortium name="Ensembl"/>
        </authorList>
    </citation>
    <scope>IDENTIFICATION</scope>
</reference>
<reference evidence="3" key="2">
    <citation type="submission" date="2019-03" db="EMBL/GenBank/DDBJ databases">
        <authorList>
            <person name="Warren W.C."/>
            <person name="Johnson G.S."/>
        </authorList>
    </citation>
    <scope>NUCLEOTIDE SEQUENCE [LARGE SCALE GENOMIC DNA]</scope>
    <source>
        <strain evidence="3">Basenji</strain>
    </source>
</reference>
<protein>
    <submittedName>
        <fullName evidence="3">Uncharacterized protein</fullName>
    </submittedName>
</protein>
<organism evidence="3 5">
    <name type="scientific">Canis lupus familiaris</name>
    <name type="common">Dog</name>
    <name type="synonym">Canis familiaris</name>
    <dbReference type="NCBI Taxonomy" id="9615"/>
    <lineage>
        <taxon>Eukaryota</taxon>
        <taxon>Metazoa</taxon>
        <taxon>Chordata</taxon>
        <taxon>Craniata</taxon>
        <taxon>Vertebrata</taxon>
        <taxon>Euteleostomi</taxon>
        <taxon>Mammalia</taxon>
        <taxon>Eutheria</taxon>
        <taxon>Laurasiatheria</taxon>
        <taxon>Carnivora</taxon>
        <taxon>Caniformia</taxon>
        <taxon>Canidae</taxon>
        <taxon>Canis</taxon>
    </lineage>
</organism>
<evidence type="ECO:0000313" key="3">
    <source>
        <dbReference type="Ensembl" id="ENSCAFP00030000851.1"/>
    </source>
</evidence>
<evidence type="ECO:0000313" key="2">
    <source>
        <dbReference type="Ensembl" id="ENSCAFP00000057500.1"/>
    </source>
</evidence>
<proteinExistence type="predicted"/>
<evidence type="ECO:0000313" key="5">
    <source>
        <dbReference type="Proteomes" id="UP000694429"/>
    </source>
</evidence>
<dbReference type="Proteomes" id="UP000002254">
    <property type="component" value="Chromosome 3"/>
</dbReference>
<dbReference type="Pfam" id="PF14645">
    <property type="entry name" value="Chibby"/>
    <property type="match status" value="1"/>
</dbReference>
<name>A0A8C0LXF7_CANLF</name>
<sequence length="184" mass="20636">PHSSKQHVRRQEKPSAGSCEHSGHVVRSGEGSVDLSFLGPKVRLFGNTLGPKKTPPRKSASLSNPHDLDRSTREVALGLGYGTPTMNLVGQSLKFENGQRIAETGISGGVDRREEANNLLRLKVDVLRDMLSETAAESRLMEKELEELKSISRRRKKHPEDICQEQREKPIRQRRGMWLTVFCS</sequence>
<dbReference type="Ensembl" id="ENSCAFT00030000984.1">
    <property type="protein sequence ID" value="ENSCAFP00030000851.1"/>
    <property type="gene ID" value="ENSCAFG00030000600.1"/>
</dbReference>
<dbReference type="AlphaFoldDB" id="A0A8C0LXF7"/>
<dbReference type="OrthoDB" id="2145765at2759"/>
<reference evidence="2 4" key="1">
    <citation type="journal article" date="2005" name="Nature">
        <title>Genome sequence, comparative analysis and haplotype structure of the domestic dog.</title>
        <authorList>
            <consortium name="Broad Sequencing Platform"/>
            <person name="Lindblad-Toh K."/>
            <person name="Wade C.M."/>
            <person name="Mikkelsen T.S."/>
            <person name="Karlsson E.K."/>
            <person name="Jaffe D.B."/>
            <person name="Kamal M."/>
            <person name="Clamp M."/>
            <person name="Chang J.L."/>
            <person name="Kulbokas E.J. III"/>
            <person name="Zody M.C."/>
            <person name="Mauceli E."/>
            <person name="Xie X."/>
            <person name="Breen M."/>
            <person name="Wayne R.K."/>
            <person name="Ostrander E.A."/>
            <person name="Ponting C.P."/>
            <person name="Galibert F."/>
            <person name="Smith D.R."/>
            <person name="DeJong P.J."/>
            <person name="Kirkness E."/>
            <person name="Alvarez P."/>
            <person name="Biagi T."/>
            <person name="Brockman W."/>
            <person name="Butler J."/>
            <person name="Chin C.W."/>
            <person name="Cook A."/>
            <person name="Cuff J."/>
            <person name="Daly M.J."/>
            <person name="DeCaprio D."/>
            <person name="Gnerre S."/>
            <person name="Grabherr M."/>
            <person name="Kellis M."/>
            <person name="Kleber M."/>
            <person name="Bardeleben C."/>
            <person name="Goodstadt L."/>
            <person name="Heger A."/>
            <person name="Hitte C."/>
            <person name="Kim L."/>
            <person name="Koepfli K.P."/>
            <person name="Parker H.G."/>
            <person name="Pollinger J.P."/>
            <person name="Searle S.M."/>
            <person name="Sutter N.B."/>
            <person name="Thomas R."/>
            <person name="Webber C."/>
            <person name="Baldwin J."/>
            <person name="Abebe A."/>
            <person name="Abouelleil A."/>
            <person name="Aftuck L."/>
            <person name="Ait-Zahra M."/>
            <person name="Aldredge T."/>
            <person name="Allen N."/>
            <person name="An P."/>
            <person name="Anderson S."/>
            <person name="Antoine C."/>
            <person name="Arachchi H."/>
            <person name="Aslam A."/>
            <person name="Ayotte L."/>
            <person name="Bachantsang P."/>
            <person name="Barry A."/>
            <person name="Bayul T."/>
            <person name="Benamara M."/>
            <person name="Berlin A."/>
            <person name="Bessette D."/>
            <person name="Blitshteyn B."/>
            <person name="Bloom T."/>
            <person name="Blye J."/>
            <person name="Boguslavskiy L."/>
            <person name="Bonnet C."/>
            <person name="Boukhgalter B."/>
            <person name="Brown A."/>
            <person name="Cahill P."/>
            <person name="Calixte N."/>
            <person name="Camarata J."/>
            <person name="Cheshatsang Y."/>
            <person name="Chu J."/>
            <person name="Citroen M."/>
            <person name="Collymore A."/>
            <person name="Cooke P."/>
            <person name="Dawoe T."/>
            <person name="Daza R."/>
            <person name="Decktor K."/>
            <person name="DeGray S."/>
            <person name="Dhargay N."/>
            <person name="Dooley K."/>
            <person name="Dooley K."/>
            <person name="Dorje P."/>
            <person name="Dorjee K."/>
            <person name="Dorris L."/>
            <person name="Duffey N."/>
            <person name="Dupes A."/>
            <person name="Egbiremolen O."/>
            <person name="Elong R."/>
            <person name="Falk J."/>
            <person name="Farina A."/>
            <person name="Faro S."/>
            <person name="Ferguson D."/>
            <person name="Ferreira P."/>
            <person name="Fisher S."/>
            <person name="FitzGerald M."/>
            <person name="Foley K."/>
            <person name="Foley C."/>
            <person name="Franke A."/>
            <person name="Friedrich D."/>
            <person name="Gage D."/>
            <person name="Garber M."/>
            <person name="Gearin G."/>
            <person name="Giannoukos G."/>
            <person name="Goode T."/>
            <person name="Goyette A."/>
            <person name="Graham J."/>
            <person name="Grandbois E."/>
            <person name="Gyaltsen K."/>
            <person name="Hafez N."/>
            <person name="Hagopian D."/>
            <person name="Hagos B."/>
            <person name="Hall J."/>
            <person name="Healy C."/>
            <person name="Hegarty R."/>
            <person name="Honan T."/>
            <person name="Horn A."/>
            <person name="Houde N."/>
            <person name="Hughes L."/>
            <person name="Hunnicutt L."/>
            <person name="Husby M."/>
            <person name="Jester B."/>
            <person name="Jones C."/>
            <person name="Kamat A."/>
            <person name="Kanga B."/>
            <person name="Kells C."/>
            <person name="Khazanovich D."/>
            <person name="Kieu A.C."/>
            <person name="Kisner P."/>
            <person name="Kumar M."/>
            <person name="Lance K."/>
            <person name="Landers T."/>
            <person name="Lara M."/>
            <person name="Lee W."/>
            <person name="Leger J.P."/>
            <person name="Lennon N."/>
            <person name="Leuper L."/>
            <person name="LeVine S."/>
            <person name="Liu J."/>
            <person name="Liu X."/>
            <person name="Lokyitsang Y."/>
            <person name="Lokyitsang T."/>
            <person name="Lui A."/>
            <person name="Macdonald J."/>
            <person name="Major J."/>
            <person name="Marabella R."/>
            <person name="Maru K."/>
            <person name="Matthews C."/>
            <person name="McDonough S."/>
            <person name="Mehta T."/>
            <person name="Meldrim J."/>
            <person name="Melnikov A."/>
            <person name="Meneus L."/>
            <person name="Mihalev A."/>
            <person name="Mihova T."/>
            <person name="Miller K."/>
            <person name="Mittelman R."/>
            <person name="Mlenga V."/>
            <person name="Mulrain L."/>
            <person name="Munson G."/>
            <person name="Navidi A."/>
            <person name="Naylor J."/>
            <person name="Nguyen T."/>
            <person name="Nguyen N."/>
            <person name="Nguyen C."/>
            <person name="Nguyen T."/>
            <person name="Nicol R."/>
            <person name="Norbu N."/>
            <person name="Norbu C."/>
            <person name="Novod N."/>
            <person name="Nyima T."/>
            <person name="Olandt P."/>
            <person name="O'Neill B."/>
            <person name="O'Neill K."/>
            <person name="Osman S."/>
            <person name="Oyono L."/>
            <person name="Patti C."/>
            <person name="Perrin D."/>
            <person name="Phunkhang P."/>
            <person name="Pierre F."/>
            <person name="Priest M."/>
            <person name="Rachupka A."/>
            <person name="Raghuraman S."/>
            <person name="Rameau R."/>
            <person name="Ray V."/>
            <person name="Raymond C."/>
            <person name="Rege F."/>
            <person name="Rise C."/>
            <person name="Rogers J."/>
            <person name="Rogov P."/>
            <person name="Sahalie J."/>
            <person name="Settipalli S."/>
            <person name="Sharpe T."/>
            <person name="Shea T."/>
            <person name="Sheehan M."/>
            <person name="Sherpa N."/>
            <person name="Shi J."/>
            <person name="Shih D."/>
            <person name="Sloan J."/>
            <person name="Smith C."/>
            <person name="Sparrow T."/>
            <person name="Stalker J."/>
            <person name="Stange-Thomann N."/>
            <person name="Stavropoulos S."/>
            <person name="Stone C."/>
            <person name="Stone S."/>
            <person name="Sykes S."/>
            <person name="Tchuinga P."/>
            <person name="Tenzing P."/>
            <person name="Tesfaye S."/>
            <person name="Thoulutsang D."/>
            <person name="Thoulutsang Y."/>
            <person name="Topham K."/>
            <person name="Topping I."/>
            <person name="Tsamla T."/>
            <person name="Vassiliev H."/>
            <person name="Venkataraman V."/>
            <person name="Vo A."/>
            <person name="Wangchuk T."/>
            <person name="Wangdi T."/>
            <person name="Weiand M."/>
            <person name="Wilkinson J."/>
            <person name="Wilson A."/>
            <person name="Yadav S."/>
            <person name="Yang S."/>
            <person name="Yang X."/>
            <person name="Young G."/>
            <person name="Yu Q."/>
            <person name="Zainoun J."/>
            <person name="Zembek L."/>
            <person name="Zimmer A."/>
            <person name="Lander E.S."/>
        </authorList>
    </citation>
    <scope>NUCLEOTIDE SEQUENCE [LARGE SCALE GENOMIC DNA]</scope>
    <source>
        <strain evidence="2">Boxer</strain>
    </source>
</reference>
<dbReference type="PANTHER" id="PTHR21533:SF20">
    <property type="entry name" value="PROTEIN CHIBBY HOMOLOG 1"/>
    <property type="match status" value="1"/>
</dbReference>
<accession>A0A8C0LXF7</accession>
<dbReference type="Proteomes" id="UP000694429">
    <property type="component" value="Chromosome 3"/>
</dbReference>